<dbReference type="FunFam" id="3.10.20.30:FF:000016">
    <property type="entry name" value="Developmentally-regulated GTP-binding protein 2"/>
    <property type="match status" value="1"/>
</dbReference>
<evidence type="ECO:0000313" key="5">
    <source>
        <dbReference type="WBParaSite" id="MhA1_Contig46.frz3.gene7"/>
    </source>
</evidence>
<dbReference type="Proteomes" id="UP000095281">
    <property type="component" value="Unplaced"/>
</dbReference>
<dbReference type="GO" id="GO:0005525">
    <property type="term" value="F:GTP binding"/>
    <property type="evidence" value="ECO:0007669"/>
    <property type="project" value="UniProtKB-KW"/>
</dbReference>
<protein>
    <submittedName>
        <fullName evidence="5">TGS domain-containing protein</fullName>
    </submittedName>
</protein>
<keyword evidence="1" id="KW-0547">Nucleotide-binding</keyword>
<sequence>MGIVEKIQEIEREIGRTQKNKATEYHLGVLKAKLAKYRQELLEPSQKGGSSKGEGFDVMKSGDARVALIGFPSVGKSTFLSTVTTTGRGRQVIAVAKTADLILMMLDATKGDIQRGLLEKELEAVGIRLNKNRPNIYFKRKAGGGVKFTHTVPLTHCDEKMIQSILHEYKIFNADIIFRENSTVDELIDIIQGNRVYIPCLYVYNKIDQICIEEMDALARNSPHNVVVSCELNLNLDYMLKRIWEYLALIRIYTKKPGSPPDLGPEDGIILRGSSTVEHACHALHRTLAQSFRYAIVWGTSTRFSPQRVGIHHKLHHEDVIQIVKKN</sequence>
<dbReference type="InterPro" id="IPR031662">
    <property type="entry name" value="GTP-binding_2"/>
</dbReference>
<keyword evidence="2" id="KW-0342">GTP-binding</keyword>
<dbReference type="SUPFAM" id="SSF52540">
    <property type="entry name" value="P-loop containing nucleoside triphosphate hydrolases"/>
    <property type="match status" value="1"/>
</dbReference>
<dbReference type="AlphaFoldDB" id="A0A1I8BRY9"/>
<evidence type="ECO:0000256" key="1">
    <source>
        <dbReference type="ARBA" id="ARBA00022741"/>
    </source>
</evidence>
<dbReference type="InterPro" id="IPR004095">
    <property type="entry name" value="TGS"/>
</dbReference>
<dbReference type="InterPro" id="IPR027417">
    <property type="entry name" value="P-loop_NTPase"/>
</dbReference>
<dbReference type="Pfam" id="PF16897">
    <property type="entry name" value="MMR_HSR1_Xtn"/>
    <property type="match status" value="1"/>
</dbReference>
<dbReference type="InterPro" id="IPR012676">
    <property type="entry name" value="TGS-like"/>
</dbReference>
<dbReference type="CDD" id="cd01896">
    <property type="entry name" value="DRG"/>
    <property type="match status" value="1"/>
</dbReference>
<dbReference type="Gene3D" id="6.10.140.1070">
    <property type="match status" value="2"/>
</dbReference>
<accession>A0A1I8BRY9</accession>
<dbReference type="PROSITE" id="PS51880">
    <property type="entry name" value="TGS"/>
    <property type="match status" value="1"/>
</dbReference>
<dbReference type="InterPro" id="IPR012675">
    <property type="entry name" value="Beta-grasp_dom_sf"/>
</dbReference>
<keyword evidence="4" id="KW-1185">Reference proteome</keyword>
<dbReference type="Pfam" id="PF02824">
    <property type="entry name" value="TGS"/>
    <property type="match status" value="1"/>
</dbReference>
<evidence type="ECO:0000259" key="3">
    <source>
        <dbReference type="PROSITE" id="PS51880"/>
    </source>
</evidence>
<evidence type="ECO:0000313" key="4">
    <source>
        <dbReference type="Proteomes" id="UP000095281"/>
    </source>
</evidence>
<dbReference type="InterPro" id="IPR045001">
    <property type="entry name" value="DRG"/>
</dbReference>
<dbReference type="Gene3D" id="3.10.20.30">
    <property type="match status" value="1"/>
</dbReference>
<dbReference type="GO" id="GO:0003924">
    <property type="term" value="F:GTPase activity"/>
    <property type="evidence" value="ECO:0007669"/>
    <property type="project" value="InterPro"/>
</dbReference>
<name>A0A1I8BRY9_MELHA</name>
<dbReference type="OMA" id="DVCDQVH"/>
<reference evidence="5" key="1">
    <citation type="submission" date="2016-11" db="UniProtKB">
        <authorList>
            <consortium name="WormBaseParasite"/>
        </authorList>
    </citation>
    <scope>IDENTIFICATION</scope>
</reference>
<organism evidence="4 5">
    <name type="scientific">Meloidogyne hapla</name>
    <name type="common">Root-knot nematode worm</name>
    <dbReference type="NCBI Taxonomy" id="6305"/>
    <lineage>
        <taxon>Eukaryota</taxon>
        <taxon>Metazoa</taxon>
        <taxon>Ecdysozoa</taxon>
        <taxon>Nematoda</taxon>
        <taxon>Chromadorea</taxon>
        <taxon>Rhabditida</taxon>
        <taxon>Tylenchina</taxon>
        <taxon>Tylenchomorpha</taxon>
        <taxon>Tylenchoidea</taxon>
        <taxon>Meloidogynidae</taxon>
        <taxon>Meloidogyninae</taxon>
        <taxon>Meloidogyne</taxon>
    </lineage>
</organism>
<proteinExistence type="predicted"/>
<feature type="domain" description="TGS" evidence="3">
    <location>
        <begin position="248"/>
        <end position="325"/>
    </location>
</feature>
<dbReference type="PANTHER" id="PTHR43127">
    <property type="entry name" value="DEVELOPMENTALLY-REGULATED GTP-BINDING PROTEIN 2"/>
    <property type="match status" value="1"/>
</dbReference>
<dbReference type="WBParaSite" id="MhA1_Contig46.frz3.gene7">
    <property type="protein sequence ID" value="MhA1_Contig46.frz3.gene7"/>
    <property type="gene ID" value="MhA1_Contig46.frz3.gene7"/>
</dbReference>
<evidence type="ECO:0000256" key="2">
    <source>
        <dbReference type="ARBA" id="ARBA00023134"/>
    </source>
</evidence>
<dbReference type="SUPFAM" id="SSF81271">
    <property type="entry name" value="TGS-like"/>
    <property type="match status" value="1"/>
</dbReference>